<dbReference type="PATRIC" id="fig|69279.3.peg.447"/>
<dbReference type="eggNOG" id="ENOG5032Y8R">
    <property type="taxonomic scope" value="Bacteria"/>
</dbReference>
<dbReference type="RefSeq" id="WP_342585375.1">
    <property type="nucleotide sequence ID" value="NZ_KK073878.1"/>
</dbReference>
<dbReference type="HOGENOM" id="CLU_094571_0_0_5"/>
<name>A0A011UW06_9HYPH</name>
<organism evidence="2 4">
    <name type="scientific">Aquamicrobium defluvii</name>
    <dbReference type="NCBI Taxonomy" id="69279"/>
    <lineage>
        <taxon>Bacteria</taxon>
        <taxon>Pseudomonadati</taxon>
        <taxon>Pseudomonadota</taxon>
        <taxon>Alphaproteobacteria</taxon>
        <taxon>Hyphomicrobiales</taxon>
        <taxon>Phyllobacteriaceae</taxon>
        <taxon>Aquamicrobium</taxon>
    </lineage>
</organism>
<dbReference type="AlphaFoldDB" id="A0A011UW06"/>
<dbReference type="EMBL" id="JENY01000002">
    <property type="protein sequence ID" value="EXL10043.1"/>
    <property type="molecule type" value="Genomic_DNA"/>
</dbReference>
<comment type="caution">
    <text evidence="2">The sequence shown here is derived from an EMBL/GenBank/DDBJ whole genome shotgun (WGS) entry which is preliminary data.</text>
</comment>
<proteinExistence type="predicted"/>
<evidence type="ECO:0000313" key="4">
    <source>
        <dbReference type="Proteomes" id="UP000019849"/>
    </source>
</evidence>
<feature type="chain" id="PRO_5044537349" evidence="1">
    <location>
        <begin position="42"/>
        <end position="215"/>
    </location>
</feature>
<sequence>MRTRELSCLPPVRLPKPPGRGWKFVVSAFVAALLAAAPGFAEEGDMWPAGPYMFSDEPGHFTITAAGGTGTRDDPIVLIEEFVSATPATLTIRTAMRRMPRLPGDGQLMVLHLRLDILNNSGHPWIEFEFELQEIPGRPSVFGDGLSFDQRNRSPETISSSAFTRFDRSFEPYDRLLFSGGQVDPLHTVSFQFAITDFTPRWTFYLVQDPRIPSS</sequence>
<dbReference type="Proteomes" id="UP000019849">
    <property type="component" value="Unassembled WGS sequence"/>
</dbReference>
<evidence type="ECO:0000313" key="3">
    <source>
        <dbReference type="EMBL" id="TDR36361.1"/>
    </source>
</evidence>
<feature type="signal peptide" evidence="1">
    <location>
        <begin position="1"/>
        <end position="41"/>
    </location>
</feature>
<reference evidence="2 4" key="1">
    <citation type="submission" date="2014-02" db="EMBL/GenBank/DDBJ databases">
        <title>Aquamicrobium defluvii Genome sequencing.</title>
        <authorList>
            <person name="Wang X."/>
        </authorList>
    </citation>
    <scope>NUCLEOTIDE SEQUENCE [LARGE SCALE GENOMIC DNA]</scope>
    <source>
        <strain evidence="2 4">W13Z1</strain>
    </source>
</reference>
<gene>
    <name evidence="2" type="ORF">BG36_07710</name>
    <name evidence="3" type="ORF">DES43_10526</name>
</gene>
<accession>A0A011UW06</accession>
<evidence type="ECO:0000313" key="2">
    <source>
        <dbReference type="EMBL" id="EXL10043.1"/>
    </source>
</evidence>
<keyword evidence="5" id="KW-1185">Reference proteome</keyword>
<dbReference type="STRING" id="69279.BG36_07710"/>
<reference evidence="3 5" key="2">
    <citation type="submission" date="2019-03" db="EMBL/GenBank/DDBJ databases">
        <title>Genomic Encyclopedia of Type Strains, Phase IV (KMG-IV): sequencing the most valuable type-strain genomes for metagenomic binning, comparative biology and taxonomic classification.</title>
        <authorList>
            <person name="Goeker M."/>
        </authorList>
    </citation>
    <scope>NUCLEOTIDE SEQUENCE [LARGE SCALE GENOMIC DNA]</scope>
    <source>
        <strain evidence="3 5">DSM 11603</strain>
    </source>
</reference>
<dbReference type="Proteomes" id="UP000294958">
    <property type="component" value="Unassembled WGS sequence"/>
</dbReference>
<keyword evidence="1" id="KW-0732">Signal</keyword>
<evidence type="ECO:0000256" key="1">
    <source>
        <dbReference type="SAM" id="SignalP"/>
    </source>
</evidence>
<dbReference type="EMBL" id="SNZF01000005">
    <property type="protein sequence ID" value="TDR36361.1"/>
    <property type="molecule type" value="Genomic_DNA"/>
</dbReference>
<evidence type="ECO:0000313" key="5">
    <source>
        <dbReference type="Proteomes" id="UP000294958"/>
    </source>
</evidence>
<protein>
    <submittedName>
        <fullName evidence="2">Uncharacterized protein</fullName>
    </submittedName>
</protein>